<name>A0A0A9BXA8_ARUDO</name>
<accession>A0A0A9BXA8</accession>
<sequence length="156" mass="17363">MPRPGLCHHNQRQMPCAQSGYGGCSHPASESEAGPSEPCARHPEHTPRISFAFGRIATTGECKVLLTFDQPSYPNLQQLSGLYHQRSYQLSMVETEGGAMVFLLPRTVLLSLMEWCTSWWILGMIRCMVGTLTFLRTASLHSILIQRSEGLISRGQ</sequence>
<dbReference type="EMBL" id="GBRH01233993">
    <property type="protein sequence ID" value="JAD63902.1"/>
    <property type="molecule type" value="Transcribed_RNA"/>
</dbReference>
<reference evidence="1" key="2">
    <citation type="journal article" date="2015" name="Data Brief">
        <title>Shoot transcriptome of the giant reed, Arundo donax.</title>
        <authorList>
            <person name="Barrero R.A."/>
            <person name="Guerrero F.D."/>
            <person name="Moolhuijzen P."/>
            <person name="Goolsby J.A."/>
            <person name="Tidwell J."/>
            <person name="Bellgard S.E."/>
            <person name="Bellgard M.I."/>
        </authorList>
    </citation>
    <scope>NUCLEOTIDE SEQUENCE</scope>
    <source>
        <tissue evidence="1">Shoot tissue taken approximately 20 cm above the soil surface</tissue>
    </source>
</reference>
<organism evidence="1">
    <name type="scientific">Arundo donax</name>
    <name type="common">Giant reed</name>
    <name type="synonym">Donax arundinaceus</name>
    <dbReference type="NCBI Taxonomy" id="35708"/>
    <lineage>
        <taxon>Eukaryota</taxon>
        <taxon>Viridiplantae</taxon>
        <taxon>Streptophyta</taxon>
        <taxon>Embryophyta</taxon>
        <taxon>Tracheophyta</taxon>
        <taxon>Spermatophyta</taxon>
        <taxon>Magnoliopsida</taxon>
        <taxon>Liliopsida</taxon>
        <taxon>Poales</taxon>
        <taxon>Poaceae</taxon>
        <taxon>PACMAD clade</taxon>
        <taxon>Arundinoideae</taxon>
        <taxon>Arundineae</taxon>
        <taxon>Arundo</taxon>
    </lineage>
</organism>
<protein>
    <submittedName>
        <fullName evidence="1">Uncharacterized protein</fullName>
    </submittedName>
</protein>
<dbReference type="AlphaFoldDB" id="A0A0A9BXA8"/>
<reference evidence="1" key="1">
    <citation type="submission" date="2014-09" db="EMBL/GenBank/DDBJ databases">
        <authorList>
            <person name="Magalhaes I.L.F."/>
            <person name="Oliveira U."/>
            <person name="Santos F.R."/>
            <person name="Vidigal T.H.D.A."/>
            <person name="Brescovit A.D."/>
            <person name="Santos A.J."/>
        </authorList>
    </citation>
    <scope>NUCLEOTIDE SEQUENCE</scope>
    <source>
        <tissue evidence="1">Shoot tissue taken approximately 20 cm above the soil surface</tissue>
    </source>
</reference>
<proteinExistence type="predicted"/>
<evidence type="ECO:0000313" key="1">
    <source>
        <dbReference type="EMBL" id="JAD63902.1"/>
    </source>
</evidence>